<feature type="transmembrane region" description="Helical" evidence="7">
    <location>
        <begin position="349"/>
        <end position="376"/>
    </location>
</feature>
<evidence type="ECO:0000256" key="2">
    <source>
        <dbReference type="ARBA" id="ARBA00009773"/>
    </source>
</evidence>
<reference evidence="9" key="1">
    <citation type="journal article" date="2019" name="Int. J. Syst. Evol. Microbiol.">
        <title>The Global Catalogue of Microorganisms (GCM) 10K type strain sequencing project: providing services to taxonomists for standard genome sequencing and annotation.</title>
        <authorList>
            <consortium name="The Broad Institute Genomics Platform"/>
            <consortium name="The Broad Institute Genome Sequencing Center for Infectious Disease"/>
            <person name="Wu L."/>
            <person name="Ma J."/>
        </authorList>
    </citation>
    <scope>NUCLEOTIDE SEQUENCE [LARGE SCALE GENOMIC DNA]</scope>
    <source>
        <strain evidence="9">CGMCC 1.12482</strain>
    </source>
</reference>
<organism evidence="8 9">
    <name type="scientific">Halopseudomonas salina</name>
    <dbReference type="NCBI Taxonomy" id="1323744"/>
    <lineage>
        <taxon>Bacteria</taxon>
        <taxon>Pseudomonadati</taxon>
        <taxon>Pseudomonadota</taxon>
        <taxon>Gammaproteobacteria</taxon>
        <taxon>Pseudomonadales</taxon>
        <taxon>Pseudomonadaceae</taxon>
        <taxon>Halopseudomonas</taxon>
    </lineage>
</organism>
<dbReference type="Proteomes" id="UP000638188">
    <property type="component" value="Unassembled WGS sequence"/>
</dbReference>
<proteinExistence type="inferred from homology"/>
<comment type="subcellular location">
    <subcellularLocation>
        <location evidence="1">Membrane</location>
        <topology evidence="1">Multi-pass membrane protein</topology>
    </subcellularLocation>
</comment>
<keyword evidence="4 7" id="KW-1133">Transmembrane helix</keyword>
<gene>
    <name evidence="8" type="ORF">GCM10007418_26410</name>
</gene>
<evidence type="ECO:0000256" key="4">
    <source>
        <dbReference type="ARBA" id="ARBA00022989"/>
    </source>
</evidence>
<evidence type="ECO:0000256" key="7">
    <source>
        <dbReference type="SAM" id="Phobius"/>
    </source>
</evidence>
<feature type="compositionally biased region" description="Basic and acidic residues" evidence="6">
    <location>
        <begin position="10"/>
        <end position="20"/>
    </location>
</feature>
<dbReference type="PANTHER" id="PTHR21716:SF16">
    <property type="entry name" value="BLL1467 PROTEIN"/>
    <property type="match status" value="1"/>
</dbReference>
<accession>A0ABQ1PY12</accession>
<comment type="similarity">
    <text evidence="2">Belongs to the autoinducer-2 exporter (AI-2E) (TC 2.A.86) family.</text>
</comment>
<dbReference type="Pfam" id="PF01594">
    <property type="entry name" value="AI-2E_transport"/>
    <property type="match status" value="1"/>
</dbReference>
<comment type="caution">
    <text evidence="8">The sequence shown here is derived from an EMBL/GenBank/DDBJ whole genome shotgun (WGS) entry which is preliminary data.</text>
</comment>
<dbReference type="EMBL" id="BMFF01000005">
    <property type="protein sequence ID" value="GGD06093.1"/>
    <property type="molecule type" value="Genomic_DNA"/>
</dbReference>
<keyword evidence="9" id="KW-1185">Reference proteome</keyword>
<evidence type="ECO:0000256" key="1">
    <source>
        <dbReference type="ARBA" id="ARBA00004141"/>
    </source>
</evidence>
<feature type="transmembrane region" description="Helical" evidence="7">
    <location>
        <begin position="310"/>
        <end position="329"/>
    </location>
</feature>
<dbReference type="InterPro" id="IPR002549">
    <property type="entry name" value="AI-2E-like"/>
</dbReference>
<evidence type="ECO:0000256" key="6">
    <source>
        <dbReference type="SAM" id="MobiDB-lite"/>
    </source>
</evidence>
<evidence type="ECO:0000313" key="9">
    <source>
        <dbReference type="Proteomes" id="UP000638188"/>
    </source>
</evidence>
<evidence type="ECO:0000256" key="3">
    <source>
        <dbReference type="ARBA" id="ARBA00022692"/>
    </source>
</evidence>
<evidence type="ECO:0000256" key="5">
    <source>
        <dbReference type="ARBA" id="ARBA00023136"/>
    </source>
</evidence>
<feature type="transmembrane region" description="Helical" evidence="7">
    <location>
        <begin position="278"/>
        <end position="303"/>
    </location>
</feature>
<keyword evidence="3 7" id="KW-0812">Transmembrane</keyword>
<feature type="transmembrane region" description="Helical" evidence="7">
    <location>
        <begin position="84"/>
        <end position="102"/>
    </location>
</feature>
<dbReference type="RefSeq" id="WP_223825467.1">
    <property type="nucleotide sequence ID" value="NZ_BMFF01000005.1"/>
</dbReference>
<name>A0ABQ1PY12_9GAMM</name>
<dbReference type="PANTHER" id="PTHR21716">
    <property type="entry name" value="TRANSMEMBRANE PROTEIN"/>
    <property type="match status" value="1"/>
</dbReference>
<keyword evidence="5 7" id="KW-0472">Membrane</keyword>
<evidence type="ECO:0000313" key="8">
    <source>
        <dbReference type="EMBL" id="GGD06093.1"/>
    </source>
</evidence>
<feature type="region of interest" description="Disordered" evidence="6">
    <location>
        <begin position="1"/>
        <end position="20"/>
    </location>
</feature>
<feature type="transmembrane region" description="Helical" evidence="7">
    <location>
        <begin position="250"/>
        <end position="272"/>
    </location>
</feature>
<sequence>MTTADGGDLPSKKRQFDSREAGAQGKSPMYKVTLWLLALALLYTLYFAKSLLMPLVVALLFALLLSPLVAVLKRLYVPRTLSAILIICAIGGPFTLLAIELAEPAQKWAKQLPELSERLTKQLDNLTESSKPVSIQSAVQEEESDGFSFFGLFEREKKQPTPPPVSQSSDDVGESVSKHVKQGGMELMVAILAATPVMIAQLLTCVILILFLLIFGPRLFNAYIHIFVPPDTREERVNLVGTIQLELSRYIGTVSVINAGLGMTTGLALWLFGVEDALLWGVLVGLLNFAPYVGPIFGMAMLCLAGLAQYGPVALAALPVLIYFSINLLEAQFVTPLVLGKNMRLNPLILIVWLFIWGWLWGAVGVLIAVPLLVCIKLAVGKLPMTDRWVRLIETRA</sequence>
<feature type="transmembrane region" description="Helical" evidence="7">
    <location>
        <begin position="187"/>
        <end position="215"/>
    </location>
</feature>
<protein>
    <submittedName>
        <fullName evidence="8">AI-2E family transporter</fullName>
    </submittedName>
</protein>
<feature type="transmembrane region" description="Helical" evidence="7">
    <location>
        <begin position="52"/>
        <end position="72"/>
    </location>
</feature>